<dbReference type="InterPro" id="IPR007487">
    <property type="entry name" value="ABC_transpt-TYRBP-like"/>
</dbReference>
<sequence length="328" mass="34744">MKLRKAITTLGLLVFLTGVFLSSCCYAGKVITIGITQIVEHPALDATRQGFIDALRDHGYVEGENVKYDIQIAQGNMATANAIAKNLVGKKVDMILAIATPTAQAVVNATKDIPVLIAAITDPVGAGLVKSLERPGGNVTGTTDKSPVDRQLELEREILPGLRRLGVIYNSGEDNSRASVREIKEVASGMGIEVVEATVTNSSGVMLAASSLVGKVDAIHIPTDNTVVSALEAVVKVCEDNKIPLFAADIDSVPRGAIAALGIDYYRLGRQTGEMAYRILKGANPGDMPVETLKELKLVINKEAAEKMGVKLPESVVSRADVVYPAVK</sequence>
<gene>
    <name evidence="1" type="ORF">SAMN05660836_00225</name>
</gene>
<dbReference type="EMBL" id="FOUU01000001">
    <property type="protein sequence ID" value="SFM43581.1"/>
    <property type="molecule type" value="Genomic_DNA"/>
</dbReference>
<dbReference type="PANTHER" id="PTHR35271">
    <property type="entry name" value="ABC TRANSPORTER, SUBSTRATE-BINDING LIPOPROTEIN-RELATED"/>
    <property type="match status" value="1"/>
</dbReference>
<accession>A0A1I4QU88</accession>
<evidence type="ECO:0000313" key="2">
    <source>
        <dbReference type="Proteomes" id="UP000199611"/>
    </source>
</evidence>
<keyword evidence="2" id="KW-1185">Reference proteome</keyword>
<dbReference type="Proteomes" id="UP000199611">
    <property type="component" value="Unassembled WGS sequence"/>
</dbReference>
<evidence type="ECO:0000313" key="1">
    <source>
        <dbReference type="EMBL" id="SFM43581.1"/>
    </source>
</evidence>
<dbReference type="Gene3D" id="3.40.50.2300">
    <property type="match status" value="2"/>
</dbReference>
<protein>
    <submittedName>
        <fullName evidence="1">Putative ABC transport system substrate-binding protein</fullName>
    </submittedName>
</protein>
<dbReference type="CDD" id="cd06325">
    <property type="entry name" value="PBP1_ABC_unchar_transporter"/>
    <property type="match status" value="1"/>
</dbReference>
<name>A0A1I4QU88_9BACT</name>
<dbReference type="STRING" id="39841.SAMN05660836_00225"/>
<dbReference type="InterPro" id="IPR028082">
    <property type="entry name" value="Peripla_BP_I"/>
</dbReference>
<dbReference type="OrthoDB" id="9776955at2"/>
<dbReference type="PROSITE" id="PS51257">
    <property type="entry name" value="PROKAR_LIPOPROTEIN"/>
    <property type="match status" value="1"/>
</dbReference>
<reference evidence="1 2" key="1">
    <citation type="submission" date="2016-10" db="EMBL/GenBank/DDBJ databases">
        <authorList>
            <person name="de Groot N.N."/>
        </authorList>
    </citation>
    <scope>NUCLEOTIDE SEQUENCE [LARGE SCALE GENOMIC DNA]</scope>
    <source>
        <strain evidence="1 2">DSM 9990</strain>
    </source>
</reference>
<dbReference type="SUPFAM" id="SSF53822">
    <property type="entry name" value="Periplasmic binding protein-like I"/>
    <property type="match status" value="1"/>
</dbReference>
<dbReference type="PANTHER" id="PTHR35271:SF1">
    <property type="entry name" value="ABC TRANSPORTER, SUBSTRATE-BINDING LIPOPROTEIN"/>
    <property type="match status" value="1"/>
</dbReference>
<dbReference type="RefSeq" id="WP_093392811.1">
    <property type="nucleotide sequence ID" value="NZ_FOUU01000001.1"/>
</dbReference>
<proteinExistence type="predicted"/>
<organism evidence="1 2">
    <name type="scientific">Thermodesulforhabdus norvegica</name>
    <dbReference type="NCBI Taxonomy" id="39841"/>
    <lineage>
        <taxon>Bacteria</taxon>
        <taxon>Pseudomonadati</taxon>
        <taxon>Thermodesulfobacteriota</taxon>
        <taxon>Syntrophobacteria</taxon>
        <taxon>Syntrophobacterales</taxon>
        <taxon>Thermodesulforhabdaceae</taxon>
        <taxon>Thermodesulforhabdus</taxon>
    </lineage>
</organism>
<dbReference type="Pfam" id="PF04392">
    <property type="entry name" value="ABC_sub_bind"/>
    <property type="match status" value="1"/>
</dbReference>
<dbReference type="AlphaFoldDB" id="A0A1I4QU88"/>